<organism evidence="13 14">
    <name type="scientific">Marinibacterium profundimaris</name>
    <dbReference type="NCBI Taxonomy" id="1679460"/>
    <lineage>
        <taxon>Bacteria</taxon>
        <taxon>Pseudomonadati</taxon>
        <taxon>Pseudomonadota</taxon>
        <taxon>Alphaproteobacteria</taxon>
        <taxon>Rhodobacterales</taxon>
        <taxon>Paracoccaceae</taxon>
        <taxon>Marinibacterium</taxon>
    </lineage>
</organism>
<dbReference type="Pfam" id="PF09084">
    <property type="entry name" value="NMT1"/>
    <property type="match status" value="1"/>
</dbReference>
<evidence type="ECO:0000256" key="11">
    <source>
        <dbReference type="ARBA" id="ARBA00048179"/>
    </source>
</evidence>
<evidence type="ECO:0000313" key="14">
    <source>
        <dbReference type="Proteomes" id="UP000215377"/>
    </source>
</evidence>
<evidence type="ECO:0000256" key="10">
    <source>
        <dbReference type="ARBA" id="ARBA00033171"/>
    </source>
</evidence>
<dbReference type="Gene3D" id="3.40.190.10">
    <property type="entry name" value="Periplasmic binding protein-like II"/>
    <property type="match status" value="2"/>
</dbReference>
<feature type="domain" description="SsuA/THI5-like" evidence="12">
    <location>
        <begin position="14"/>
        <end position="224"/>
    </location>
</feature>
<comment type="subunit">
    <text evidence="4">Homodimer.</text>
</comment>
<comment type="catalytic activity">
    <reaction evidence="11">
        <text>N(6)-(pyridoxal phosphate)-L-lysyl-[4-amino-5-hydroxymethyl-2-methylpyrimidine phosphate synthase] + L-histidyl-[4-amino-5-hydroxymethyl-2-methylpyrimidine phosphate synthase] + 2 Fe(3+) + 4 H2O = L-lysyl-[4-amino-5-hydroxymethyl-2-methylpyrimidine phosphate synthase] + (2S)-2-amino-5-hydroxy-4-oxopentanoyl-[4-amino-5-hydroxymethyl-2-methylpyrimidine phosphate synthase] + 4-amino-2-methyl-5-(phosphooxymethyl)pyrimidine + 3-oxopropanoate + 2 Fe(2+) + 2 H(+)</text>
        <dbReference type="Rhea" id="RHEA:65756"/>
        <dbReference type="Rhea" id="RHEA-COMP:16892"/>
        <dbReference type="Rhea" id="RHEA-COMP:16893"/>
        <dbReference type="Rhea" id="RHEA-COMP:16894"/>
        <dbReference type="Rhea" id="RHEA-COMP:16895"/>
        <dbReference type="ChEBI" id="CHEBI:15377"/>
        <dbReference type="ChEBI" id="CHEBI:15378"/>
        <dbReference type="ChEBI" id="CHEBI:29033"/>
        <dbReference type="ChEBI" id="CHEBI:29034"/>
        <dbReference type="ChEBI" id="CHEBI:29969"/>
        <dbReference type="ChEBI" id="CHEBI:29979"/>
        <dbReference type="ChEBI" id="CHEBI:33190"/>
        <dbReference type="ChEBI" id="CHEBI:58354"/>
        <dbReference type="ChEBI" id="CHEBI:143915"/>
        <dbReference type="ChEBI" id="CHEBI:157692"/>
    </reaction>
    <physiologicalReaction direction="left-to-right" evidence="11">
        <dbReference type="Rhea" id="RHEA:65757"/>
    </physiologicalReaction>
</comment>
<comment type="pathway">
    <text evidence="2">Cofactor biosynthesis; thiamine diphosphate biosynthesis.</text>
</comment>
<keyword evidence="7" id="KW-0663">Pyridoxal phosphate</keyword>
<comment type="caution">
    <text evidence="13">The sequence shown here is derived from an EMBL/GenBank/DDBJ whole genome shotgun (WGS) entry which is preliminary data.</text>
</comment>
<evidence type="ECO:0000256" key="1">
    <source>
        <dbReference type="ARBA" id="ARBA00003469"/>
    </source>
</evidence>
<evidence type="ECO:0000259" key="12">
    <source>
        <dbReference type="Pfam" id="PF09084"/>
    </source>
</evidence>
<keyword evidence="9" id="KW-0408">Iron</keyword>
<keyword evidence="14" id="KW-1185">Reference proteome</keyword>
<dbReference type="SUPFAM" id="SSF53850">
    <property type="entry name" value="Periplasmic binding protein-like II"/>
    <property type="match status" value="1"/>
</dbReference>
<evidence type="ECO:0000256" key="7">
    <source>
        <dbReference type="ARBA" id="ARBA00022898"/>
    </source>
</evidence>
<gene>
    <name evidence="13" type="ORF">ATO3_18830</name>
</gene>
<evidence type="ECO:0000256" key="5">
    <source>
        <dbReference type="ARBA" id="ARBA00022679"/>
    </source>
</evidence>
<reference evidence="13 14" key="1">
    <citation type="submission" date="2013-04" db="EMBL/GenBank/DDBJ databases">
        <title>Oceanicola sp. 22II1-22F33 Genome Sequencing.</title>
        <authorList>
            <person name="Lai Q."/>
            <person name="Li G."/>
            <person name="Shao Z."/>
        </authorList>
    </citation>
    <scope>NUCLEOTIDE SEQUENCE [LARGE SCALE GENOMIC DNA]</scope>
    <source>
        <strain evidence="13 14">22II1-22F33</strain>
    </source>
</reference>
<evidence type="ECO:0000313" key="13">
    <source>
        <dbReference type="EMBL" id="OWU71506.1"/>
    </source>
</evidence>
<proteinExistence type="inferred from homology"/>
<evidence type="ECO:0000256" key="8">
    <source>
        <dbReference type="ARBA" id="ARBA00022977"/>
    </source>
</evidence>
<dbReference type="AlphaFoldDB" id="A0A225NJ92"/>
<evidence type="ECO:0000256" key="9">
    <source>
        <dbReference type="ARBA" id="ARBA00023004"/>
    </source>
</evidence>
<evidence type="ECO:0000256" key="4">
    <source>
        <dbReference type="ARBA" id="ARBA00011738"/>
    </source>
</evidence>
<sequence length="309" mass="33458">MREIRIRLLWHKQAQFAGYLLAEQLGLGERAGVRIICEGLDFSCKHVNAVLTGLTEMCVASPAHLVESSDPAALRWLLSIQQDSPLVYPARRSDGIASIADLAGRSAGVWPGHEDLELRWILARAGLSDDAVTRVEMPDTVTPFLQGETATGQMTCYHELHMVEKAIPAEDLVIFDGKGSGCAILKDGLIASAALVDEEPEVVQTVVDAVLEGWTIAFDDPGRAVAACLAARPDRTAEEERTQLDAIRALSMTGATLTEGLGYPDPGHMENAVAAMAELGETPPETEGLRDARFWQAAPARVRRPDWQV</sequence>
<name>A0A225NJ92_9RHOB</name>
<evidence type="ECO:0000256" key="2">
    <source>
        <dbReference type="ARBA" id="ARBA00004948"/>
    </source>
</evidence>
<dbReference type="InterPro" id="IPR015168">
    <property type="entry name" value="SsuA/THI5"/>
</dbReference>
<keyword evidence="5" id="KW-0808">Transferase</keyword>
<evidence type="ECO:0000256" key="3">
    <source>
        <dbReference type="ARBA" id="ARBA00009406"/>
    </source>
</evidence>
<dbReference type="PANTHER" id="PTHR31528:SF1">
    <property type="entry name" value="4-AMINO-5-HYDROXYMETHYL-2-METHYLPYRIMIDINE PHOSPHATE SYNTHASE THI11-RELATED"/>
    <property type="match status" value="1"/>
</dbReference>
<evidence type="ECO:0000256" key="6">
    <source>
        <dbReference type="ARBA" id="ARBA00022723"/>
    </source>
</evidence>
<dbReference type="InterPro" id="IPR027939">
    <property type="entry name" value="NMT1/THI5"/>
</dbReference>
<dbReference type="RefSeq" id="WP_088651453.1">
    <property type="nucleotide sequence ID" value="NZ_AQQR01000009.1"/>
</dbReference>
<dbReference type="Proteomes" id="UP000215377">
    <property type="component" value="Unassembled WGS sequence"/>
</dbReference>
<dbReference type="GO" id="GO:0046872">
    <property type="term" value="F:metal ion binding"/>
    <property type="evidence" value="ECO:0007669"/>
    <property type="project" value="UniProtKB-KW"/>
</dbReference>
<dbReference type="EMBL" id="AQQR01000009">
    <property type="protein sequence ID" value="OWU71506.1"/>
    <property type="molecule type" value="Genomic_DNA"/>
</dbReference>
<dbReference type="OrthoDB" id="8877897at2"/>
<comment type="similarity">
    <text evidence="3">Belongs to the NMT1/THI5 family.</text>
</comment>
<dbReference type="PANTHER" id="PTHR31528">
    <property type="entry name" value="4-AMINO-5-HYDROXYMETHYL-2-METHYLPYRIMIDINE PHOSPHATE SYNTHASE THI11-RELATED"/>
    <property type="match status" value="1"/>
</dbReference>
<keyword evidence="8" id="KW-0784">Thiamine biosynthesis</keyword>
<keyword evidence="6" id="KW-0479">Metal-binding</keyword>
<dbReference type="GO" id="GO:0009228">
    <property type="term" value="P:thiamine biosynthetic process"/>
    <property type="evidence" value="ECO:0007669"/>
    <property type="project" value="UniProtKB-KW"/>
</dbReference>
<comment type="function">
    <text evidence="1">Responsible for the formation of the pyrimidine heterocycle in the thiamine biosynthesis pathway. Catalyzes the formation of hydroxymethylpyrimidine phosphate (HMP-P) from histidine and pyridoxal phosphate (PLP). The protein uses PLP and the active site histidine to form HMP-P, generating an inactive enzyme. The enzyme can only undergo a single turnover, which suggests it is a suicide enzyme.</text>
</comment>
<accession>A0A225NJ92</accession>
<protein>
    <recommendedName>
        <fullName evidence="10">Thiamine pyrimidine synthase</fullName>
    </recommendedName>
</protein>
<dbReference type="GO" id="GO:0016740">
    <property type="term" value="F:transferase activity"/>
    <property type="evidence" value="ECO:0007669"/>
    <property type="project" value="UniProtKB-KW"/>
</dbReference>